<evidence type="ECO:0000256" key="1">
    <source>
        <dbReference type="ARBA" id="ARBA00002190"/>
    </source>
</evidence>
<dbReference type="KEGG" id="maur:BOH66_05165"/>
<keyword evidence="4" id="KW-0238">DNA-binding</keyword>
<evidence type="ECO:0000313" key="7">
    <source>
        <dbReference type="EMBL" id="APZ33721.1"/>
    </source>
</evidence>
<evidence type="ECO:0000256" key="5">
    <source>
        <dbReference type="ARBA" id="ARBA00023172"/>
    </source>
</evidence>
<comment type="function">
    <text evidence="1">Required for the transposition of the insertion element.</text>
</comment>
<dbReference type="Pfam" id="PF00872">
    <property type="entry name" value="Transposase_mut"/>
    <property type="match status" value="1"/>
</dbReference>
<reference evidence="7 8" key="1">
    <citation type="submission" date="2016-12" db="EMBL/GenBank/DDBJ databases">
        <title>Complete genome sequence of Microbacterium aurum KACC 15219.</title>
        <authorList>
            <person name="Jung Y."/>
            <person name="Shin J.-H."/>
            <person name="Lee Y.-J."/>
            <person name="Yi H."/>
            <person name="Bahn Y.-S."/>
            <person name="Kim J.F."/>
            <person name="Lee D.-W."/>
        </authorList>
    </citation>
    <scope>NUCLEOTIDE SEQUENCE [LARGE SCALE GENOMIC DNA]</scope>
    <source>
        <strain evidence="7 8">KACC 15219</strain>
    </source>
</reference>
<dbReference type="Proteomes" id="UP000187185">
    <property type="component" value="Chromosome"/>
</dbReference>
<evidence type="ECO:0000256" key="3">
    <source>
        <dbReference type="ARBA" id="ARBA00022578"/>
    </source>
</evidence>
<proteinExistence type="inferred from homology"/>
<sequence length="67" mass="7759">MRWCSSAPPRWNAARSWVTQSNGTRPRTPPTTAGDMELRIPKLRQGSFTDTVARRIHERSQVVRCHR</sequence>
<dbReference type="InterPro" id="IPR001207">
    <property type="entry name" value="Transposase_mutator"/>
</dbReference>
<gene>
    <name evidence="7" type="ORF">BOH66_05165</name>
</gene>
<dbReference type="GO" id="GO:0004803">
    <property type="term" value="F:transposase activity"/>
    <property type="evidence" value="ECO:0007669"/>
    <property type="project" value="InterPro"/>
</dbReference>
<evidence type="ECO:0000256" key="6">
    <source>
        <dbReference type="SAM" id="MobiDB-lite"/>
    </source>
</evidence>
<dbReference type="AlphaFoldDB" id="A0A1P8U6I0"/>
<name>A0A1P8U6I0_9MICO</name>
<keyword evidence="5" id="KW-0233">DNA recombination</keyword>
<keyword evidence="3" id="KW-0815">Transposition</keyword>
<organism evidence="7 8">
    <name type="scientific">Microbacterium aurum</name>
    <dbReference type="NCBI Taxonomy" id="36805"/>
    <lineage>
        <taxon>Bacteria</taxon>
        <taxon>Bacillati</taxon>
        <taxon>Actinomycetota</taxon>
        <taxon>Actinomycetes</taxon>
        <taxon>Micrococcales</taxon>
        <taxon>Microbacteriaceae</taxon>
        <taxon>Microbacterium</taxon>
    </lineage>
</organism>
<evidence type="ECO:0000256" key="4">
    <source>
        <dbReference type="ARBA" id="ARBA00023125"/>
    </source>
</evidence>
<comment type="similarity">
    <text evidence="2">Belongs to the transposase mutator family.</text>
</comment>
<dbReference type="EMBL" id="CP018762">
    <property type="protein sequence ID" value="APZ33721.1"/>
    <property type="molecule type" value="Genomic_DNA"/>
</dbReference>
<accession>A0A1P8U6I0</accession>
<dbReference type="GO" id="GO:0003677">
    <property type="term" value="F:DNA binding"/>
    <property type="evidence" value="ECO:0007669"/>
    <property type="project" value="UniProtKB-KW"/>
</dbReference>
<dbReference type="GO" id="GO:0006313">
    <property type="term" value="P:DNA transposition"/>
    <property type="evidence" value="ECO:0007669"/>
    <property type="project" value="InterPro"/>
</dbReference>
<evidence type="ECO:0000256" key="2">
    <source>
        <dbReference type="ARBA" id="ARBA00010961"/>
    </source>
</evidence>
<protein>
    <submittedName>
        <fullName evidence="7">Uncharacterized protein</fullName>
    </submittedName>
</protein>
<feature type="region of interest" description="Disordered" evidence="6">
    <location>
        <begin position="14"/>
        <end position="35"/>
    </location>
</feature>
<evidence type="ECO:0000313" key="8">
    <source>
        <dbReference type="Proteomes" id="UP000187185"/>
    </source>
</evidence>
<keyword evidence="8" id="KW-1185">Reference proteome</keyword>